<dbReference type="EMBL" id="KZ613947">
    <property type="protein sequence ID" value="PMD39111.1"/>
    <property type="molecule type" value="Genomic_DNA"/>
</dbReference>
<dbReference type="AlphaFoldDB" id="A0A2J6RKT8"/>
<dbReference type="PANTHER" id="PTHR35910:SF6">
    <property type="entry name" value="2EXR DOMAIN-CONTAINING PROTEIN"/>
    <property type="match status" value="1"/>
</dbReference>
<dbReference type="PANTHER" id="PTHR35910">
    <property type="entry name" value="2EXR DOMAIN-CONTAINING PROTEIN"/>
    <property type="match status" value="1"/>
</dbReference>
<evidence type="ECO:0000313" key="3">
    <source>
        <dbReference type="EMBL" id="PMD39111.1"/>
    </source>
</evidence>
<accession>A0A2J6RKT8</accession>
<feature type="region of interest" description="Disordered" evidence="1">
    <location>
        <begin position="60"/>
        <end position="81"/>
    </location>
</feature>
<feature type="compositionally biased region" description="Polar residues" evidence="1">
    <location>
        <begin position="20"/>
        <end position="31"/>
    </location>
</feature>
<evidence type="ECO:0000259" key="2">
    <source>
        <dbReference type="Pfam" id="PF20150"/>
    </source>
</evidence>
<dbReference type="InterPro" id="IPR045518">
    <property type="entry name" value="2EXR"/>
</dbReference>
<name>A0A2J6RKT8_HYAVF</name>
<evidence type="ECO:0000313" key="4">
    <source>
        <dbReference type="Proteomes" id="UP000235786"/>
    </source>
</evidence>
<reference evidence="3 4" key="1">
    <citation type="submission" date="2016-04" db="EMBL/GenBank/DDBJ databases">
        <title>A degradative enzymes factory behind the ericoid mycorrhizal symbiosis.</title>
        <authorList>
            <consortium name="DOE Joint Genome Institute"/>
            <person name="Martino E."/>
            <person name="Morin E."/>
            <person name="Grelet G."/>
            <person name="Kuo A."/>
            <person name="Kohler A."/>
            <person name="Daghino S."/>
            <person name="Barry K."/>
            <person name="Choi C."/>
            <person name="Cichocki N."/>
            <person name="Clum A."/>
            <person name="Copeland A."/>
            <person name="Hainaut M."/>
            <person name="Haridas S."/>
            <person name="Labutti K."/>
            <person name="Lindquist E."/>
            <person name="Lipzen A."/>
            <person name="Khouja H.-R."/>
            <person name="Murat C."/>
            <person name="Ohm R."/>
            <person name="Olson A."/>
            <person name="Spatafora J."/>
            <person name="Veneault-Fourrey C."/>
            <person name="Henrissat B."/>
            <person name="Grigoriev I."/>
            <person name="Martin F."/>
            <person name="Perotto S."/>
        </authorList>
    </citation>
    <scope>NUCLEOTIDE SEQUENCE [LARGE SCALE GENOMIC DNA]</scope>
    <source>
        <strain evidence="3 4">F</strain>
    </source>
</reference>
<feature type="compositionally biased region" description="Polar residues" evidence="1">
    <location>
        <begin position="65"/>
        <end position="80"/>
    </location>
</feature>
<dbReference type="OrthoDB" id="3548415at2759"/>
<dbReference type="Pfam" id="PF20150">
    <property type="entry name" value="2EXR"/>
    <property type="match status" value="1"/>
</dbReference>
<evidence type="ECO:0000256" key="1">
    <source>
        <dbReference type="SAM" id="MobiDB-lite"/>
    </source>
</evidence>
<protein>
    <recommendedName>
        <fullName evidence="2">2EXR domain-containing protein</fullName>
    </recommendedName>
</protein>
<proteinExistence type="predicted"/>
<organism evidence="3 4">
    <name type="scientific">Hyaloscypha variabilis (strain UAMH 11265 / GT02V1 / F)</name>
    <name type="common">Meliniomyces variabilis</name>
    <dbReference type="NCBI Taxonomy" id="1149755"/>
    <lineage>
        <taxon>Eukaryota</taxon>
        <taxon>Fungi</taxon>
        <taxon>Dikarya</taxon>
        <taxon>Ascomycota</taxon>
        <taxon>Pezizomycotina</taxon>
        <taxon>Leotiomycetes</taxon>
        <taxon>Helotiales</taxon>
        <taxon>Hyaloscyphaceae</taxon>
        <taxon>Hyaloscypha</taxon>
        <taxon>Hyaloscypha variabilis</taxon>
    </lineage>
</organism>
<keyword evidence="4" id="KW-1185">Reference proteome</keyword>
<dbReference type="Proteomes" id="UP000235786">
    <property type="component" value="Unassembled WGS sequence"/>
</dbReference>
<feature type="domain" description="2EXR" evidence="2">
    <location>
        <begin position="105"/>
        <end position="183"/>
    </location>
</feature>
<feature type="region of interest" description="Disordered" evidence="1">
    <location>
        <begin position="1"/>
        <end position="31"/>
    </location>
</feature>
<gene>
    <name evidence="3" type="ORF">L207DRAFT_52827</name>
</gene>
<sequence>MLRHQRRSASTPSTSRTSERQITLNSGQKQPSRAVAFRNIMSTSIFDQADCNTALNRAGKHTMKQTKSTTLATSSNSAPGTSRKYMKNLRDLFVQGEDLHMDPTFHPFPKFPLELRLKVWKNAILDIPPRVICIQPISNDGVPAVLQVCRESRQEAKKTFMIVESGQPNLPFTLLVNFQKDTIYLNRNFKAKGVERFPSALQTASHFYKDAMKEVRLLAMNLEDIHCLTSAYRDNEGKRDLWQMLHENCPKLKKVVLVIDGPQKGRTVTHFRSLYQISNCNLVEFSRRHPKLVSALESKQKAKKKAICKKVRIEVKSIDQAKKLPMRYGEKDNKDGSGVYDSYGINDRSMRWVLKAVPLAHTESG</sequence>